<comment type="function">
    <text evidence="10">Endonuclease that specifically degrades the RNA of RNA-DNA hybrids.</text>
</comment>
<evidence type="ECO:0000256" key="4">
    <source>
        <dbReference type="ARBA" id="ARBA00012180"/>
    </source>
</evidence>
<dbReference type="InterPro" id="IPR002156">
    <property type="entry name" value="RNaseH_domain"/>
</dbReference>
<dbReference type="InterPro" id="IPR012337">
    <property type="entry name" value="RNaseH-like_sf"/>
</dbReference>
<dbReference type="GO" id="GO:0005737">
    <property type="term" value="C:cytoplasm"/>
    <property type="evidence" value="ECO:0007669"/>
    <property type="project" value="UniProtKB-SubCell"/>
</dbReference>
<evidence type="ECO:0000256" key="1">
    <source>
        <dbReference type="ARBA" id="ARBA00000077"/>
    </source>
</evidence>
<dbReference type="Gene3D" id="3.30.420.10">
    <property type="entry name" value="Ribonuclease H-like superfamily/Ribonuclease H"/>
    <property type="match status" value="1"/>
</dbReference>
<comment type="subunit">
    <text evidence="3 10">Monomer.</text>
</comment>
<dbReference type="PANTHER" id="PTHR10642:SF26">
    <property type="entry name" value="RIBONUCLEASE H1"/>
    <property type="match status" value="1"/>
</dbReference>
<keyword evidence="10" id="KW-0963">Cytoplasm</keyword>
<dbReference type="GO" id="GO:0004523">
    <property type="term" value="F:RNA-DNA hybrid ribonuclease activity"/>
    <property type="evidence" value="ECO:0007669"/>
    <property type="project" value="UniProtKB-UniRule"/>
</dbReference>
<dbReference type="GO" id="GO:0000287">
    <property type="term" value="F:magnesium ion binding"/>
    <property type="evidence" value="ECO:0007669"/>
    <property type="project" value="UniProtKB-UniRule"/>
</dbReference>
<keyword evidence="6 10" id="KW-0479">Metal-binding</keyword>
<protein>
    <recommendedName>
        <fullName evidence="4 10">Ribonuclease H</fullName>
        <shortName evidence="10">RNase H</shortName>
        <ecNumber evidence="4 10">3.1.26.4</ecNumber>
    </recommendedName>
</protein>
<gene>
    <name evidence="10" type="primary">rnhA</name>
    <name evidence="12" type="ORF">B4O97_16770</name>
</gene>
<comment type="similarity">
    <text evidence="2 10">Belongs to the RNase H family.</text>
</comment>
<dbReference type="EMBL" id="MWQY01000024">
    <property type="protein sequence ID" value="ORC31799.1"/>
    <property type="molecule type" value="Genomic_DNA"/>
</dbReference>
<keyword evidence="13" id="KW-1185">Reference proteome</keyword>
<comment type="caution">
    <text evidence="12">The sequence shown here is derived from an EMBL/GenBank/DDBJ whole genome shotgun (WGS) entry which is preliminary data.</text>
</comment>
<feature type="binding site" evidence="10">
    <location>
        <position position="12"/>
    </location>
    <ligand>
        <name>Mg(2+)</name>
        <dbReference type="ChEBI" id="CHEBI:18420"/>
        <label>1</label>
    </ligand>
</feature>
<dbReference type="HAMAP" id="MF_00042">
    <property type="entry name" value="RNase_H"/>
    <property type="match status" value="1"/>
</dbReference>
<evidence type="ECO:0000313" key="12">
    <source>
        <dbReference type="EMBL" id="ORC31799.1"/>
    </source>
</evidence>
<dbReference type="STRING" id="1963862.B4O97_16770"/>
<evidence type="ECO:0000256" key="8">
    <source>
        <dbReference type="ARBA" id="ARBA00022801"/>
    </source>
</evidence>
<reference evidence="12 13" key="1">
    <citation type="submission" date="2017-03" db="EMBL/GenBank/DDBJ databases">
        <title>Draft Genome sequence of Marispirochaeta sp. strain JC444.</title>
        <authorList>
            <person name="Shivani Y."/>
            <person name="Subhash Y."/>
            <person name="Sasikala C."/>
            <person name="Ramana C."/>
        </authorList>
    </citation>
    <scope>NUCLEOTIDE SEQUENCE [LARGE SCALE GENOMIC DNA]</scope>
    <source>
        <strain evidence="12 13">JC444</strain>
    </source>
</reference>
<comment type="catalytic activity">
    <reaction evidence="1 10">
        <text>Endonucleolytic cleavage to 5'-phosphomonoester.</text>
        <dbReference type="EC" id="3.1.26.4"/>
    </reaction>
</comment>
<keyword evidence="7 10" id="KW-0255">Endonuclease</keyword>
<dbReference type="SUPFAM" id="SSF53098">
    <property type="entry name" value="Ribonuclease H-like"/>
    <property type="match status" value="1"/>
</dbReference>
<dbReference type="AlphaFoldDB" id="A0A1Y1RV12"/>
<proteinExistence type="inferred from homology"/>
<keyword evidence="5 10" id="KW-0540">Nuclease</keyword>
<dbReference type="Proteomes" id="UP000192343">
    <property type="component" value="Unassembled WGS sequence"/>
</dbReference>
<organism evidence="12 13">
    <name type="scientific">Marispirochaeta aestuarii</name>
    <dbReference type="NCBI Taxonomy" id="1963862"/>
    <lineage>
        <taxon>Bacteria</taxon>
        <taxon>Pseudomonadati</taxon>
        <taxon>Spirochaetota</taxon>
        <taxon>Spirochaetia</taxon>
        <taxon>Spirochaetales</taxon>
        <taxon>Spirochaetaceae</taxon>
        <taxon>Marispirochaeta</taxon>
    </lineage>
</organism>
<name>A0A1Y1RV12_9SPIO</name>
<dbReference type="GO" id="GO:0003676">
    <property type="term" value="F:nucleic acid binding"/>
    <property type="evidence" value="ECO:0007669"/>
    <property type="project" value="InterPro"/>
</dbReference>
<dbReference type="NCBIfam" id="NF001236">
    <property type="entry name" value="PRK00203.1"/>
    <property type="match status" value="1"/>
</dbReference>
<dbReference type="InterPro" id="IPR036397">
    <property type="entry name" value="RNaseH_sf"/>
</dbReference>
<feature type="binding site" evidence="10">
    <location>
        <position position="12"/>
    </location>
    <ligand>
        <name>Mg(2+)</name>
        <dbReference type="ChEBI" id="CHEBI:18420"/>
        <label>2</label>
    </ligand>
</feature>
<evidence type="ECO:0000259" key="11">
    <source>
        <dbReference type="PROSITE" id="PS50879"/>
    </source>
</evidence>
<evidence type="ECO:0000256" key="3">
    <source>
        <dbReference type="ARBA" id="ARBA00011245"/>
    </source>
</evidence>
<dbReference type="InterPro" id="IPR022892">
    <property type="entry name" value="RNaseHI"/>
</dbReference>
<evidence type="ECO:0000256" key="7">
    <source>
        <dbReference type="ARBA" id="ARBA00022759"/>
    </source>
</evidence>
<feature type="binding site" evidence="10">
    <location>
        <position position="140"/>
    </location>
    <ligand>
        <name>Mg(2+)</name>
        <dbReference type="ChEBI" id="CHEBI:18420"/>
        <label>2</label>
    </ligand>
</feature>
<comment type="subcellular location">
    <subcellularLocation>
        <location evidence="10">Cytoplasm</location>
    </subcellularLocation>
</comment>
<feature type="binding site" evidence="10">
    <location>
        <position position="50"/>
    </location>
    <ligand>
        <name>Mg(2+)</name>
        <dbReference type="ChEBI" id="CHEBI:18420"/>
        <label>1</label>
    </ligand>
</feature>
<dbReference type="PROSITE" id="PS50879">
    <property type="entry name" value="RNASE_H_1"/>
    <property type="match status" value="1"/>
</dbReference>
<keyword evidence="8 10" id="KW-0378">Hydrolase</keyword>
<evidence type="ECO:0000256" key="6">
    <source>
        <dbReference type="ARBA" id="ARBA00022723"/>
    </source>
</evidence>
<evidence type="ECO:0000256" key="2">
    <source>
        <dbReference type="ARBA" id="ARBA00005300"/>
    </source>
</evidence>
<evidence type="ECO:0000256" key="5">
    <source>
        <dbReference type="ARBA" id="ARBA00022722"/>
    </source>
</evidence>
<dbReference type="GO" id="GO:0043137">
    <property type="term" value="P:DNA replication, removal of RNA primer"/>
    <property type="evidence" value="ECO:0007669"/>
    <property type="project" value="TreeGrafter"/>
</dbReference>
<feature type="domain" description="RNase H type-1" evidence="11">
    <location>
        <begin position="3"/>
        <end position="148"/>
    </location>
</feature>
<dbReference type="Pfam" id="PF00075">
    <property type="entry name" value="RNase_H"/>
    <property type="match status" value="1"/>
</dbReference>
<keyword evidence="9 10" id="KW-0460">Magnesium</keyword>
<sequence>MTDNNEIHIYTDGGCWGNPGPGAWAYCILSDGESLEKNGGDAATTNNRMELTAVIEALTEIRRRQWDRRPVAVHTDSQYVKNGITSWIETWSRNGWKTAAKKPVKNQDLWVPLKELRDSLNIRWQWVKGHAGNEHNERCDALVQEAIASIQTEKRQHPG</sequence>
<dbReference type="OrthoDB" id="7845843at2"/>
<dbReference type="PANTHER" id="PTHR10642">
    <property type="entry name" value="RIBONUCLEASE H1"/>
    <property type="match status" value="1"/>
</dbReference>
<dbReference type="CDD" id="cd09278">
    <property type="entry name" value="RNase_HI_prokaryote_like"/>
    <property type="match status" value="1"/>
</dbReference>
<dbReference type="RefSeq" id="WP_083052634.1">
    <property type="nucleotide sequence ID" value="NZ_MWQY01000024.1"/>
</dbReference>
<feature type="binding site" evidence="10">
    <location>
        <position position="76"/>
    </location>
    <ligand>
        <name>Mg(2+)</name>
        <dbReference type="ChEBI" id="CHEBI:18420"/>
        <label>1</label>
    </ligand>
</feature>
<evidence type="ECO:0000313" key="13">
    <source>
        <dbReference type="Proteomes" id="UP000192343"/>
    </source>
</evidence>
<dbReference type="EC" id="3.1.26.4" evidence="4 10"/>
<accession>A0A1Y1RV12</accession>
<comment type="cofactor">
    <cofactor evidence="10">
        <name>Mg(2+)</name>
        <dbReference type="ChEBI" id="CHEBI:18420"/>
    </cofactor>
    <text evidence="10">Binds 1 Mg(2+) ion per subunit. May bind a second metal ion at a regulatory site, or after substrate binding.</text>
</comment>
<evidence type="ECO:0000256" key="9">
    <source>
        <dbReference type="ARBA" id="ARBA00022842"/>
    </source>
</evidence>
<evidence type="ECO:0000256" key="10">
    <source>
        <dbReference type="HAMAP-Rule" id="MF_00042"/>
    </source>
</evidence>
<dbReference type="InterPro" id="IPR050092">
    <property type="entry name" value="RNase_H"/>
</dbReference>